<evidence type="ECO:0000313" key="1">
    <source>
        <dbReference type="EMBL" id="MCH7396853.1"/>
    </source>
</evidence>
<dbReference type="InterPro" id="IPR029044">
    <property type="entry name" value="Nucleotide-diphossugar_trans"/>
</dbReference>
<dbReference type="SUPFAM" id="SSF53448">
    <property type="entry name" value="Nucleotide-diphospho-sugar transferases"/>
    <property type="match status" value="1"/>
</dbReference>
<protein>
    <submittedName>
        <fullName evidence="1">TIGR04282 family arsenosugar biosynthesis glycosyltransferase</fullName>
    </submittedName>
</protein>
<sequence>MKTRLAATIGEHQALDVYLQLLQHTYKMINQLEGIDVFIYFSDYLESSLDEVFADDVHLRVQNGFDLGSKMKNAFDEVFLKGYDKALIIGTDCPEISSDLIQKAYIELGRTNVVFGPALDGGYYLLGMNQATSVLFENMTWSHSKVMEDSIERLHQKNLTFSLLEKLSDIDNETDWERFKNLTSQTL</sequence>
<dbReference type="Pfam" id="PF09837">
    <property type="entry name" value="DUF2064"/>
    <property type="match status" value="1"/>
</dbReference>
<comment type="caution">
    <text evidence="1">The sequence shown here is derived from an EMBL/GenBank/DDBJ whole genome shotgun (WGS) entry which is preliminary data.</text>
</comment>
<dbReference type="PANTHER" id="PTHR36529">
    <property type="entry name" value="SLL1095 PROTEIN"/>
    <property type="match status" value="1"/>
</dbReference>
<dbReference type="PANTHER" id="PTHR36529:SF1">
    <property type="entry name" value="GLYCOSYLTRANSFERASE"/>
    <property type="match status" value="1"/>
</dbReference>
<reference evidence="1" key="1">
    <citation type="submission" date="2022-03" db="EMBL/GenBank/DDBJ databases">
        <title>De novo assembled genomes of Belliella spp. (Cyclobacteriaceae) strains.</title>
        <authorList>
            <person name="Szabo A."/>
            <person name="Korponai K."/>
            <person name="Felfoldi T."/>
        </authorList>
    </citation>
    <scope>NUCLEOTIDE SEQUENCE</scope>
    <source>
        <strain evidence="1">DSM 107340</strain>
    </source>
</reference>
<accession>A0ABS9UJZ5</accession>
<dbReference type="NCBIfam" id="TIGR04282">
    <property type="entry name" value="glyco_like_cofC"/>
    <property type="match status" value="1"/>
</dbReference>
<proteinExistence type="predicted"/>
<dbReference type="Gene3D" id="3.90.550.10">
    <property type="entry name" value="Spore Coat Polysaccharide Biosynthesis Protein SpsA, Chain A"/>
    <property type="match status" value="1"/>
</dbReference>
<evidence type="ECO:0000313" key="2">
    <source>
        <dbReference type="Proteomes" id="UP001165488"/>
    </source>
</evidence>
<dbReference type="EMBL" id="JAKZGS010000002">
    <property type="protein sequence ID" value="MCH7396853.1"/>
    <property type="molecule type" value="Genomic_DNA"/>
</dbReference>
<gene>
    <name evidence="1" type="ORF">MM236_02595</name>
</gene>
<keyword evidence="2" id="KW-1185">Reference proteome</keyword>
<dbReference type="Proteomes" id="UP001165488">
    <property type="component" value="Unassembled WGS sequence"/>
</dbReference>
<dbReference type="InterPro" id="IPR018641">
    <property type="entry name" value="Trfase_1_rSAM/seldom-assoc"/>
</dbReference>
<name>A0ABS9UJZ5_9BACT</name>
<organism evidence="1 2">
    <name type="scientific">Belliella calami</name>
    <dbReference type="NCBI Taxonomy" id="2923436"/>
    <lineage>
        <taxon>Bacteria</taxon>
        <taxon>Pseudomonadati</taxon>
        <taxon>Bacteroidota</taxon>
        <taxon>Cytophagia</taxon>
        <taxon>Cytophagales</taxon>
        <taxon>Cyclobacteriaceae</taxon>
        <taxon>Belliella</taxon>
    </lineage>
</organism>